<reference evidence="2" key="1">
    <citation type="submission" date="2020-05" db="EMBL/GenBank/DDBJ databases">
        <authorList>
            <person name="Chiriac C."/>
            <person name="Salcher M."/>
            <person name="Ghai R."/>
            <person name="Kavagutti S V."/>
        </authorList>
    </citation>
    <scope>NUCLEOTIDE SEQUENCE</scope>
</reference>
<protein>
    <submittedName>
        <fullName evidence="2">Unannotated protein</fullName>
    </submittedName>
</protein>
<feature type="transmembrane region" description="Helical" evidence="1">
    <location>
        <begin position="171"/>
        <end position="188"/>
    </location>
</feature>
<keyword evidence="1" id="KW-0472">Membrane</keyword>
<sequence length="196" mass="21708">MRKAVLTLTTLLFVIGTIGSNIGPALVDENPRLVLLLSSRNRNLFGSVPYIDLASYIAIGFPRVLIAGIALYLVGRWYGAKALGWVEGNMGELPAIYRWTENAVEKAGSVALVLMPGSNIVCLLLGHKRMDPKRFVPLLSLGVAIKLAVLWRGGQIFDEQIKSFLNYIEKYQWYVVMALFALSMLQSVRKGRPQGK</sequence>
<feature type="transmembrane region" description="Helical" evidence="1">
    <location>
        <begin position="135"/>
        <end position="151"/>
    </location>
</feature>
<gene>
    <name evidence="2" type="ORF">UFOPK2975_00806</name>
</gene>
<feature type="transmembrane region" description="Helical" evidence="1">
    <location>
        <begin position="53"/>
        <end position="74"/>
    </location>
</feature>
<name>A0A6J6XB10_9ZZZZ</name>
<dbReference type="AlphaFoldDB" id="A0A6J6XB10"/>
<keyword evidence="1" id="KW-1133">Transmembrane helix</keyword>
<accession>A0A6J6XB10</accession>
<keyword evidence="1" id="KW-0812">Transmembrane</keyword>
<evidence type="ECO:0000256" key="1">
    <source>
        <dbReference type="SAM" id="Phobius"/>
    </source>
</evidence>
<organism evidence="2">
    <name type="scientific">freshwater metagenome</name>
    <dbReference type="NCBI Taxonomy" id="449393"/>
    <lineage>
        <taxon>unclassified sequences</taxon>
        <taxon>metagenomes</taxon>
        <taxon>ecological metagenomes</taxon>
    </lineage>
</organism>
<dbReference type="EMBL" id="CAFAAG010000054">
    <property type="protein sequence ID" value="CAB4793375.1"/>
    <property type="molecule type" value="Genomic_DNA"/>
</dbReference>
<proteinExistence type="predicted"/>
<evidence type="ECO:0000313" key="2">
    <source>
        <dbReference type="EMBL" id="CAB4793375.1"/>
    </source>
</evidence>